<dbReference type="Proteomes" id="UP001217918">
    <property type="component" value="Unassembled WGS sequence"/>
</dbReference>
<reference evidence="2" key="1">
    <citation type="journal article" date="2023" name="Mol. Plant Microbe Interact.">
        <title>Elucidating the Obligate Nature and Biological Capacity of an Invasive Fungal Corn Pathogen.</title>
        <authorList>
            <person name="MacCready J.S."/>
            <person name="Roggenkamp E.M."/>
            <person name="Gdanetz K."/>
            <person name="Chilvers M.I."/>
        </authorList>
    </citation>
    <scope>NUCLEOTIDE SEQUENCE</scope>
    <source>
        <strain evidence="2">PM02</strain>
    </source>
</reference>
<feature type="region of interest" description="Disordered" evidence="1">
    <location>
        <begin position="62"/>
        <end position="82"/>
    </location>
</feature>
<protein>
    <submittedName>
        <fullName evidence="2">Uncharacterized protein</fullName>
    </submittedName>
</protein>
<organism evidence="2 3">
    <name type="scientific">Phyllachora maydis</name>
    <dbReference type="NCBI Taxonomy" id="1825666"/>
    <lineage>
        <taxon>Eukaryota</taxon>
        <taxon>Fungi</taxon>
        <taxon>Dikarya</taxon>
        <taxon>Ascomycota</taxon>
        <taxon>Pezizomycotina</taxon>
        <taxon>Sordariomycetes</taxon>
        <taxon>Sordariomycetidae</taxon>
        <taxon>Phyllachorales</taxon>
        <taxon>Phyllachoraceae</taxon>
        <taxon>Phyllachora</taxon>
    </lineage>
</organism>
<dbReference type="EMBL" id="JAQQPM010000007">
    <property type="protein sequence ID" value="KAK2073323.1"/>
    <property type="molecule type" value="Genomic_DNA"/>
</dbReference>
<evidence type="ECO:0000313" key="3">
    <source>
        <dbReference type="Proteomes" id="UP001217918"/>
    </source>
</evidence>
<evidence type="ECO:0000256" key="1">
    <source>
        <dbReference type="SAM" id="MobiDB-lite"/>
    </source>
</evidence>
<feature type="compositionally biased region" description="Low complexity" evidence="1">
    <location>
        <begin position="109"/>
        <end position="123"/>
    </location>
</feature>
<accession>A0AAD9MH50</accession>
<gene>
    <name evidence="2" type="ORF">P8C59_007612</name>
</gene>
<evidence type="ECO:0000313" key="2">
    <source>
        <dbReference type="EMBL" id="KAK2073323.1"/>
    </source>
</evidence>
<comment type="caution">
    <text evidence="2">The sequence shown here is derived from an EMBL/GenBank/DDBJ whole genome shotgun (WGS) entry which is preliminary data.</text>
</comment>
<feature type="region of interest" description="Disordered" evidence="1">
    <location>
        <begin position="100"/>
        <end position="134"/>
    </location>
</feature>
<keyword evidence="3" id="KW-1185">Reference proteome</keyword>
<feature type="compositionally biased region" description="Polar residues" evidence="1">
    <location>
        <begin position="69"/>
        <end position="82"/>
    </location>
</feature>
<name>A0AAD9MH50_9PEZI</name>
<proteinExistence type="predicted"/>
<dbReference type="AlphaFoldDB" id="A0AAD9MH50"/>
<sequence>MSYKYYIKHSFSDLDDLVYTILGISTVPLAPAPTLAKPAKITPAIRCTAACKAKQRKSAKACVTRSKRTASSNAGRYTTNSGLIANKDDNNIYNRAYIPPTNAEEKKGSSSNNDSVNSGTSDSANKGKDSSVYKHSKGTLRYEDMLLHKQQRVISYPYSPPSTPYTDIYVYYV</sequence>